<evidence type="ECO:0000313" key="3">
    <source>
        <dbReference type="Proteomes" id="UP000326396"/>
    </source>
</evidence>
<protein>
    <submittedName>
        <fullName evidence="2">Uncharacterized protein</fullName>
    </submittedName>
</protein>
<gene>
    <name evidence="2" type="ORF">E3N88_23547</name>
</gene>
<dbReference type="Proteomes" id="UP000326396">
    <property type="component" value="Linkage Group LG2"/>
</dbReference>
<keyword evidence="3" id="KW-1185">Reference proteome</keyword>
<name>A0A5N6NDK1_9ASTR</name>
<evidence type="ECO:0000313" key="2">
    <source>
        <dbReference type="EMBL" id="KAD4585946.1"/>
    </source>
</evidence>
<proteinExistence type="predicted"/>
<reference evidence="2 3" key="1">
    <citation type="submission" date="2019-05" db="EMBL/GenBank/DDBJ databases">
        <title>Mikania micrantha, genome provides insights into the molecular mechanism of rapid growth.</title>
        <authorList>
            <person name="Liu B."/>
        </authorList>
    </citation>
    <scope>NUCLEOTIDE SEQUENCE [LARGE SCALE GENOMIC DNA]</scope>
    <source>
        <strain evidence="2">NLD-2019</strain>
        <tissue evidence="2">Leaf</tissue>
    </source>
</reference>
<dbReference type="AlphaFoldDB" id="A0A5N6NDK1"/>
<accession>A0A5N6NDK1</accession>
<sequence>MRGKIVISSPSSSIFTQVTLSPESGEPQPPATRFQHETDPNRTPIDPIHRFSQTFSGNQLLPPSVSRKFGFDSILDSGYELLRPIKYTQHKKITTMEVFNPLIAVKSKKHHNRQPAAMPEVVRISMTDPDVEESLGKAVNRVDWGPIWAGFVLESCRRRLRFVGFRREGDMREYGRRRG</sequence>
<comment type="caution">
    <text evidence="2">The sequence shown here is derived from an EMBL/GenBank/DDBJ whole genome shotgun (WGS) entry which is preliminary data.</text>
</comment>
<organism evidence="2 3">
    <name type="scientific">Mikania micrantha</name>
    <name type="common">bitter vine</name>
    <dbReference type="NCBI Taxonomy" id="192012"/>
    <lineage>
        <taxon>Eukaryota</taxon>
        <taxon>Viridiplantae</taxon>
        <taxon>Streptophyta</taxon>
        <taxon>Embryophyta</taxon>
        <taxon>Tracheophyta</taxon>
        <taxon>Spermatophyta</taxon>
        <taxon>Magnoliopsida</taxon>
        <taxon>eudicotyledons</taxon>
        <taxon>Gunneridae</taxon>
        <taxon>Pentapetalae</taxon>
        <taxon>asterids</taxon>
        <taxon>campanulids</taxon>
        <taxon>Asterales</taxon>
        <taxon>Asteraceae</taxon>
        <taxon>Asteroideae</taxon>
        <taxon>Heliantheae alliance</taxon>
        <taxon>Eupatorieae</taxon>
        <taxon>Mikania</taxon>
    </lineage>
</organism>
<evidence type="ECO:0000256" key="1">
    <source>
        <dbReference type="SAM" id="MobiDB-lite"/>
    </source>
</evidence>
<dbReference type="EMBL" id="SZYD01000012">
    <property type="protein sequence ID" value="KAD4585946.1"/>
    <property type="molecule type" value="Genomic_DNA"/>
</dbReference>
<feature type="region of interest" description="Disordered" evidence="1">
    <location>
        <begin position="19"/>
        <end position="40"/>
    </location>
</feature>